<dbReference type="SUPFAM" id="SSF56935">
    <property type="entry name" value="Porins"/>
    <property type="match status" value="1"/>
</dbReference>
<dbReference type="InterPro" id="IPR036942">
    <property type="entry name" value="Beta-barrel_TonB_sf"/>
</dbReference>
<evidence type="ECO:0000256" key="6">
    <source>
        <dbReference type="ARBA" id="ARBA00023136"/>
    </source>
</evidence>
<keyword evidence="2 8" id="KW-0813">Transport</keyword>
<evidence type="ECO:0000259" key="11">
    <source>
        <dbReference type="Pfam" id="PF00593"/>
    </source>
</evidence>
<dbReference type="InterPro" id="IPR039426">
    <property type="entry name" value="TonB-dep_rcpt-like"/>
</dbReference>
<dbReference type="InterPro" id="IPR012910">
    <property type="entry name" value="Plug_dom"/>
</dbReference>
<evidence type="ECO:0000256" key="5">
    <source>
        <dbReference type="ARBA" id="ARBA00023077"/>
    </source>
</evidence>
<evidence type="ECO:0000256" key="4">
    <source>
        <dbReference type="ARBA" id="ARBA00022692"/>
    </source>
</evidence>
<feature type="domain" description="TonB-dependent receptor plug" evidence="12">
    <location>
        <begin position="66"/>
        <end position="168"/>
    </location>
</feature>
<keyword evidence="14" id="KW-1185">Reference proteome</keyword>
<dbReference type="Pfam" id="PF07715">
    <property type="entry name" value="Plug"/>
    <property type="match status" value="1"/>
</dbReference>
<feature type="signal peptide" evidence="10">
    <location>
        <begin position="1"/>
        <end position="35"/>
    </location>
</feature>
<protein>
    <submittedName>
        <fullName evidence="13">TonB-dependent receptor</fullName>
    </submittedName>
</protein>
<comment type="similarity">
    <text evidence="8 9">Belongs to the TonB-dependent receptor family.</text>
</comment>
<keyword evidence="3 8" id="KW-1134">Transmembrane beta strand</keyword>
<evidence type="ECO:0000256" key="10">
    <source>
        <dbReference type="SAM" id="SignalP"/>
    </source>
</evidence>
<reference evidence="13 14" key="1">
    <citation type="submission" date="2019-07" db="EMBL/GenBank/DDBJ databases">
        <title>Whole genome shotgun sequence of Novosphingobium sediminis NBRC 106119.</title>
        <authorList>
            <person name="Hosoyama A."/>
            <person name="Uohara A."/>
            <person name="Ohji S."/>
            <person name="Ichikawa N."/>
        </authorList>
    </citation>
    <scope>NUCLEOTIDE SEQUENCE [LARGE SCALE GENOMIC DNA]</scope>
    <source>
        <strain evidence="13 14">NBRC 106119</strain>
    </source>
</reference>
<dbReference type="PANTHER" id="PTHR40980">
    <property type="entry name" value="PLUG DOMAIN-CONTAINING PROTEIN"/>
    <property type="match status" value="1"/>
</dbReference>
<name>A0A512APS7_9SPHN</name>
<proteinExistence type="inferred from homology"/>
<evidence type="ECO:0000256" key="3">
    <source>
        <dbReference type="ARBA" id="ARBA00022452"/>
    </source>
</evidence>
<dbReference type="EMBL" id="BJYR01000024">
    <property type="protein sequence ID" value="GEO01607.1"/>
    <property type="molecule type" value="Genomic_DNA"/>
</dbReference>
<organism evidence="13 14">
    <name type="scientific">Novosphingobium sediminis</name>
    <dbReference type="NCBI Taxonomy" id="707214"/>
    <lineage>
        <taxon>Bacteria</taxon>
        <taxon>Pseudomonadati</taxon>
        <taxon>Pseudomonadota</taxon>
        <taxon>Alphaproteobacteria</taxon>
        <taxon>Sphingomonadales</taxon>
        <taxon>Sphingomonadaceae</taxon>
        <taxon>Novosphingobium</taxon>
    </lineage>
</organism>
<evidence type="ECO:0000259" key="12">
    <source>
        <dbReference type="Pfam" id="PF07715"/>
    </source>
</evidence>
<dbReference type="PANTHER" id="PTHR40980:SF3">
    <property type="entry name" value="TONB-DEPENDENT RECEPTOR-LIKE BETA-BARREL DOMAIN-CONTAINING PROTEIN"/>
    <property type="match status" value="1"/>
</dbReference>
<dbReference type="InterPro" id="IPR010104">
    <property type="entry name" value="TonB_rcpt_bac"/>
</dbReference>
<dbReference type="OrthoDB" id="5476657at2"/>
<evidence type="ECO:0000256" key="2">
    <source>
        <dbReference type="ARBA" id="ARBA00022448"/>
    </source>
</evidence>
<accession>A0A512APS7</accession>
<dbReference type="InterPro" id="IPR000531">
    <property type="entry name" value="Beta-barrel_TonB"/>
</dbReference>
<dbReference type="Pfam" id="PF00593">
    <property type="entry name" value="TonB_dep_Rec_b-barrel"/>
    <property type="match status" value="1"/>
</dbReference>
<comment type="caution">
    <text evidence="13">The sequence shown here is derived from an EMBL/GenBank/DDBJ whole genome shotgun (WGS) entry which is preliminary data.</text>
</comment>
<dbReference type="Gene3D" id="2.170.130.10">
    <property type="entry name" value="TonB-dependent receptor, plug domain"/>
    <property type="match status" value="1"/>
</dbReference>
<dbReference type="GO" id="GO:0009279">
    <property type="term" value="C:cell outer membrane"/>
    <property type="evidence" value="ECO:0007669"/>
    <property type="project" value="UniProtKB-SubCell"/>
</dbReference>
<dbReference type="CDD" id="cd01347">
    <property type="entry name" value="ligand_gated_channel"/>
    <property type="match status" value="1"/>
</dbReference>
<dbReference type="PROSITE" id="PS52016">
    <property type="entry name" value="TONB_DEPENDENT_REC_3"/>
    <property type="match status" value="1"/>
</dbReference>
<evidence type="ECO:0000256" key="9">
    <source>
        <dbReference type="RuleBase" id="RU003357"/>
    </source>
</evidence>
<feature type="domain" description="TonB-dependent receptor-like beta-barrel" evidence="11">
    <location>
        <begin position="396"/>
        <end position="898"/>
    </location>
</feature>
<dbReference type="Gene3D" id="2.40.170.20">
    <property type="entry name" value="TonB-dependent receptor, beta-barrel domain"/>
    <property type="match status" value="1"/>
</dbReference>
<keyword evidence="7 8" id="KW-0998">Cell outer membrane</keyword>
<keyword evidence="4 8" id="KW-0812">Transmembrane</keyword>
<keyword evidence="10" id="KW-0732">Signal</keyword>
<keyword evidence="13" id="KW-0675">Receptor</keyword>
<evidence type="ECO:0000256" key="1">
    <source>
        <dbReference type="ARBA" id="ARBA00004571"/>
    </source>
</evidence>
<evidence type="ECO:0000256" key="8">
    <source>
        <dbReference type="PROSITE-ProRule" id="PRU01360"/>
    </source>
</evidence>
<keyword evidence="6 8" id="KW-0472">Membrane</keyword>
<dbReference type="InterPro" id="IPR037066">
    <property type="entry name" value="Plug_dom_sf"/>
</dbReference>
<gene>
    <name evidence="13" type="ORF">NSE01_34390</name>
</gene>
<sequence length="931" mass="99765">MSQFNNLTAMSRLRSQALACCSALAIVGGAAPAFAQDSAAAGVSEPEAIVVTGIRSSLRSAAGIKKNSLAIVDAISSEDLGKFPDTNVAESLQRIPGVSIDRSNGEGRFVTVRGFGPAFNTVLVNGRTFASDNQGREFSFDLLAAELISGAEVYKSSQARLQDGGIGATLNIKTPRPLDLGGFKAVVSAKGQYERNSDKVTPQGFGLISDTFADGKFGLLASVSYQKRDAQTRYTQNRGYIPGTTVGTGANAITNVFAPRNQDVGQDDQSRERIGFTGTAQYRPNDQLTFTVDGLYNQFNVDSRVQALGSWFEPSSYTAAAIDSNRTVTSLTTNGNADLIQTSNNRYVKTYALGGNVEWKPNSQLTVKADVSWSRAKDSAGGRNYFTVIGIPSTYSFQQATGNGFPSTTGYTADLTNAALGRSHIALRQGNSEAERVLEYKLDTEWKSDGGALDAIRLGFVNTNRSKNSQSIATDPNTLCLYCGYNEPASAALLSKLTLRAPSGTGSVPTNILGYDADAYFKFLESPAQAAARDQARGLPAGTTAALLAATNGFAATVQPNSFAVSEKVFAGYLEADLKGNLGAMPWTVNLGARYVHTEITASGRQLALTDLLAVPNDPTIYQAVFANGGVPVSTAQRSSYDYFLPNINVKVNLTDKWIVRVSASRTLTRPQIRDLAPRTNFDVTRPASLDASGGNPNLRPYTANNFDVSLEWYPTSTTTLSVAGYYKSIDNFIVQTRSAENFTIANASGLPIGGGITGPTTATFNVRRPRNSENVSVRGVELNVTHTFDYLPAPLDGLGLSANATFVDSSAAFDVTRFDQSVAVEGLGNSYNLTGFYEKDGFAARVAYNRRGRFLEYLVTPGQGGDPVFRRPYSQVDVRVSYDIKKFAQVFAEGTNVTNAKNITTGRFNNQVLDYVDTGARYAAGVRLNF</sequence>
<evidence type="ECO:0000313" key="14">
    <source>
        <dbReference type="Proteomes" id="UP000321464"/>
    </source>
</evidence>
<dbReference type="NCBIfam" id="TIGR01782">
    <property type="entry name" value="TonB-Xanth-Caul"/>
    <property type="match status" value="1"/>
</dbReference>
<keyword evidence="5 9" id="KW-0798">TonB box</keyword>
<feature type="chain" id="PRO_5021937359" evidence="10">
    <location>
        <begin position="36"/>
        <end position="931"/>
    </location>
</feature>
<dbReference type="Proteomes" id="UP000321464">
    <property type="component" value="Unassembled WGS sequence"/>
</dbReference>
<evidence type="ECO:0000313" key="13">
    <source>
        <dbReference type="EMBL" id="GEO01607.1"/>
    </source>
</evidence>
<comment type="subcellular location">
    <subcellularLocation>
        <location evidence="1 8">Cell outer membrane</location>
        <topology evidence="1 8">Multi-pass membrane protein</topology>
    </subcellularLocation>
</comment>
<evidence type="ECO:0000256" key="7">
    <source>
        <dbReference type="ARBA" id="ARBA00023237"/>
    </source>
</evidence>
<dbReference type="AlphaFoldDB" id="A0A512APS7"/>